<name>A0A2J7QDC2_9NEOP</name>
<evidence type="ECO:0000259" key="1">
    <source>
        <dbReference type="PROSITE" id="PS50878"/>
    </source>
</evidence>
<evidence type="ECO:0000313" key="2">
    <source>
        <dbReference type="EMBL" id="PNF26584.1"/>
    </source>
</evidence>
<dbReference type="PANTHER" id="PTHR33332">
    <property type="entry name" value="REVERSE TRANSCRIPTASE DOMAIN-CONTAINING PROTEIN"/>
    <property type="match status" value="1"/>
</dbReference>
<dbReference type="CDD" id="cd01650">
    <property type="entry name" value="RT_nLTR_like"/>
    <property type="match status" value="1"/>
</dbReference>
<dbReference type="Pfam" id="PF00078">
    <property type="entry name" value="RVT_1"/>
    <property type="match status" value="1"/>
</dbReference>
<organism evidence="2 3">
    <name type="scientific">Cryptotermes secundus</name>
    <dbReference type="NCBI Taxonomy" id="105785"/>
    <lineage>
        <taxon>Eukaryota</taxon>
        <taxon>Metazoa</taxon>
        <taxon>Ecdysozoa</taxon>
        <taxon>Arthropoda</taxon>
        <taxon>Hexapoda</taxon>
        <taxon>Insecta</taxon>
        <taxon>Pterygota</taxon>
        <taxon>Neoptera</taxon>
        <taxon>Polyneoptera</taxon>
        <taxon>Dictyoptera</taxon>
        <taxon>Blattodea</taxon>
        <taxon>Blattoidea</taxon>
        <taxon>Termitoidae</taxon>
        <taxon>Kalotermitidae</taxon>
        <taxon>Cryptotermitinae</taxon>
        <taxon>Cryptotermes</taxon>
    </lineage>
</organism>
<reference evidence="2 3" key="1">
    <citation type="submission" date="2017-12" db="EMBL/GenBank/DDBJ databases">
        <title>Hemimetabolous genomes reveal molecular basis of termite eusociality.</title>
        <authorList>
            <person name="Harrison M.C."/>
            <person name="Jongepier E."/>
            <person name="Robertson H.M."/>
            <person name="Arning N."/>
            <person name="Bitard-Feildel T."/>
            <person name="Chao H."/>
            <person name="Childers C.P."/>
            <person name="Dinh H."/>
            <person name="Doddapaneni H."/>
            <person name="Dugan S."/>
            <person name="Gowin J."/>
            <person name="Greiner C."/>
            <person name="Han Y."/>
            <person name="Hu H."/>
            <person name="Hughes D.S.T."/>
            <person name="Huylmans A.-K."/>
            <person name="Kemena C."/>
            <person name="Kremer L.P.M."/>
            <person name="Lee S.L."/>
            <person name="Lopez-Ezquerra A."/>
            <person name="Mallet L."/>
            <person name="Monroy-Kuhn J.M."/>
            <person name="Moser A."/>
            <person name="Murali S.C."/>
            <person name="Muzny D.M."/>
            <person name="Otani S."/>
            <person name="Piulachs M.-D."/>
            <person name="Poelchau M."/>
            <person name="Qu J."/>
            <person name="Schaub F."/>
            <person name="Wada-Katsumata A."/>
            <person name="Worley K.C."/>
            <person name="Xie Q."/>
            <person name="Ylla G."/>
            <person name="Poulsen M."/>
            <person name="Gibbs R.A."/>
            <person name="Schal C."/>
            <person name="Richards S."/>
            <person name="Belles X."/>
            <person name="Korb J."/>
            <person name="Bornberg-Bauer E."/>
        </authorList>
    </citation>
    <scope>NUCLEOTIDE SEQUENCE [LARGE SCALE GENOMIC DNA]</scope>
    <source>
        <tissue evidence="2">Whole body</tissue>
    </source>
</reference>
<proteinExistence type="predicted"/>
<dbReference type="InParanoid" id="A0A2J7QDC2"/>
<evidence type="ECO:0000313" key="3">
    <source>
        <dbReference type="Proteomes" id="UP000235965"/>
    </source>
</evidence>
<dbReference type="EMBL" id="NEVH01015825">
    <property type="protein sequence ID" value="PNF26584.1"/>
    <property type="molecule type" value="Genomic_DNA"/>
</dbReference>
<accession>A0A2J7QDC2</accession>
<dbReference type="InterPro" id="IPR000477">
    <property type="entry name" value="RT_dom"/>
</dbReference>
<protein>
    <recommendedName>
        <fullName evidence="1">Reverse transcriptase domain-containing protein</fullName>
    </recommendedName>
</protein>
<dbReference type="GO" id="GO:0071897">
    <property type="term" value="P:DNA biosynthetic process"/>
    <property type="evidence" value="ECO:0007669"/>
    <property type="project" value="UniProtKB-ARBA"/>
</dbReference>
<dbReference type="Proteomes" id="UP000235965">
    <property type="component" value="Unassembled WGS sequence"/>
</dbReference>
<dbReference type="InterPro" id="IPR043502">
    <property type="entry name" value="DNA/RNA_pol_sf"/>
</dbReference>
<comment type="caution">
    <text evidence="2">The sequence shown here is derived from an EMBL/GenBank/DDBJ whole genome shotgun (WGS) entry which is preliminary data.</text>
</comment>
<dbReference type="SUPFAM" id="SSF56219">
    <property type="entry name" value="DNase I-like"/>
    <property type="match status" value="1"/>
</dbReference>
<dbReference type="AlphaFoldDB" id="A0A2J7QDC2"/>
<dbReference type="PROSITE" id="PS50878">
    <property type="entry name" value="RT_POL"/>
    <property type="match status" value="1"/>
</dbReference>
<sequence>MILHKLYNKSYNIIICGDVNINYLLENREKSQLNTLLQLYNLSSIINFPTRIALNSSTAIDNFFIDISIIGKYELYPLINGLSDHDAQVLVINNILKPIKDCHTLFTRSINGLNIANFQLNLSHESWELVFDETDVNKSFNIFLNIFLRNYYSSFPLIQTRKKRNQNSWITPGIITSCKHKRELYIKLQHNNNPTATLYYKKYSKILAAVIKKAKRMDYDKLILNSCNKIKTTWNIINTESGRMKKRNETLALNINGMKITDQQTIADTFNEHFATIADKIRKYVDNSQLNRFNNDGGNHIHFIKQAFDNTYPNMGNKVSTVKEIEQIIKSLKLKNSFGYDEISTKILKLSAPFISSPINYICNKMLSQGVFPDRLKYATVIPLHKKGDCSDMSNYRPISLLTSFSKIFETIMHIRILNHLTKYNILSNSQYGFRKGLKTEDAIYKVTSEILNAMNNKLYVGGILCDLEKAFDCVNHKILLSKLKFYGINGINYTLYQSYLENRYIRTLVHKDSNNFVSEWKTIKNGVPQGSVLGPLLFLIYINDLPNVINKTSLPVLFADDTSILFVQPNITDLNNVMQNTFEILNKWFITNYLSLNFNKTHFIQFTAKKILTSNMKIGIGNKLVTSTPCTKFLGISINENLSWDNHIEILIKKLSMAGYIIRSAKTYMSTSSLIIIYHAFFHSLMTYGIIFWGNSPQSKKIFYLQKRVIRIIEGYGNRVSCRDSFKKLHILPLKSQYLLSLLIFVAKNKDLFTTNIESHSVITRHGNNLYIPQVNLAIYQKGTYYSGIKFYNKLPSNIKNVSDNLKIFKSTLKRYLHMNTFYTLDEFLEHES</sequence>
<feature type="domain" description="Reverse transcriptase" evidence="1">
    <location>
        <begin position="365"/>
        <end position="639"/>
    </location>
</feature>
<gene>
    <name evidence="2" type="ORF">B7P43_G13057</name>
</gene>
<dbReference type="STRING" id="105785.A0A2J7QDC2"/>
<dbReference type="SUPFAM" id="SSF56672">
    <property type="entry name" value="DNA/RNA polymerases"/>
    <property type="match status" value="1"/>
</dbReference>
<dbReference type="InterPro" id="IPR036691">
    <property type="entry name" value="Endo/exonu/phosph_ase_sf"/>
</dbReference>
<keyword evidence="3" id="KW-1185">Reference proteome</keyword>